<dbReference type="Pfam" id="PF07356">
    <property type="entry name" value="DUF1481"/>
    <property type="match status" value="1"/>
</dbReference>
<dbReference type="PIRSF" id="PIRSF028160">
    <property type="entry name" value="UCP028160"/>
    <property type="match status" value="1"/>
</dbReference>
<sequence>MKRLLLISALLAAIAGCSSSDPIASASQYSNLSGGQSAGDSTSFYWLTKKLGKPHTAADFVTSGDYGSYSTDYRWDDGVLRELVRQGFRLQSPVGSENNPLIPYRVHIRFSASGEAVYQQYRLDGKVRPLSTNNITRYQQEALSLYDIVNDQHDDNLELIQGYWDGETFETCNGREFQQLEFNQTLPSFVVNRLSSVDNYVALLGTKEAKKVSVSELLMLSDDNYDCVKRPSWIETE</sequence>
<accession>A0A2N8ZG33</accession>
<evidence type="ECO:0008006" key="4">
    <source>
        <dbReference type="Google" id="ProtNLM"/>
    </source>
</evidence>
<organism evidence="2 3">
    <name type="scientific">Vibrio tapetis subsp. tapetis</name>
    <dbReference type="NCBI Taxonomy" id="1671868"/>
    <lineage>
        <taxon>Bacteria</taxon>
        <taxon>Pseudomonadati</taxon>
        <taxon>Pseudomonadota</taxon>
        <taxon>Gammaproteobacteria</taxon>
        <taxon>Vibrionales</taxon>
        <taxon>Vibrionaceae</taxon>
        <taxon>Vibrio</taxon>
    </lineage>
</organism>
<gene>
    <name evidence="2" type="ORF">VTAP4600_A2908</name>
</gene>
<evidence type="ECO:0000256" key="1">
    <source>
        <dbReference type="SAM" id="SignalP"/>
    </source>
</evidence>
<protein>
    <recommendedName>
        <fullName evidence="4">Peptidylprolyl isomerase</fullName>
    </recommendedName>
</protein>
<dbReference type="AlphaFoldDB" id="A0A2N8ZG33"/>
<dbReference type="EMBL" id="LT960611">
    <property type="protein sequence ID" value="SON50874.1"/>
    <property type="molecule type" value="Genomic_DNA"/>
</dbReference>
<dbReference type="InterPro" id="IPR016872">
    <property type="entry name" value="UCP028160"/>
</dbReference>
<keyword evidence="3" id="KW-1185">Reference proteome</keyword>
<feature type="signal peptide" evidence="1">
    <location>
        <begin position="1"/>
        <end position="20"/>
    </location>
</feature>
<dbReference type="OrthoDB" id="5915262at2"/>
<dbReference type="PROSITE" id="PS51257">
    <property type="entry name" value="PROKAR_LIPOPROTEIN"/>
    <property type="match status" value="1"/>
</dbReference>
<evidence type="ECO:0000313" key="3">
    <source>
        <dbReference type="Proteomes" id="UP000235828"/>
    </source>
</evidence>
<dbReference type="RefSeq" id="WP_102523291.1">
    <property type="nucleotide sequence ID" value="NZ_LT960611.1"/>
</dbReference>
<keyword evidence="1" id="KW-0732">Signal</keyword>
<name>A0A2N8ZG33_9VIBR</name>
<dbReference type="InterPro" id="IPR010858">
    <property type="entry name" value="DUF1481"/>
</dbReference>
<dbReference type="Proteomes" id="UP000235828">
    <property type="component" value="Chromosome A"/>
</dbReference>
<proteinExistence type="predicted"/>
<evidence type="ECO:0000313" key="2">
    <source>
        <dbReference type="EMBL" id="SON50874.1"/>
    </source>
</evidence>
<feature type="chain" id="PRO_5014815496" description="Peptidylprolyl isomerase" evidence="1">
    <location>
        <begin position="21"/>
        <end position="237"/>
    </location>
</feature>
<dbReference type="KEGG" id="vta:A2908"/>
<reference evidence="2 3" key="1">
    <citation type="submission" date="2017-10" db="EMBL/GenBank/DDBJ databases">
        <authorList>
            <person name="Banno H."/>
            <person name="Chua N.-H."/>
        </authorList>
    </citation>
    <scope>NUCLEOTIDE SEQUENCE [LARGE SCALE GENOMIC DNA]</scope>
    <source>
        <strain evidence="2">Vibrio tapetis CECT4600</strain>
    </source>
</reference>